<dbReference type="EMBL" id="KV428256">
    <property type="protein sequence ID" value="KZT33236.1"/>
    <property type="molecule type" value="Genomic_DNA"/>
</dbReference>
<evidence type="ECO:0000313" key="3">
    <source>
        <dbReference type="Proteomes" id="UP000076798"/>
    </source>
</evidence>
<dbReference type="Proteomes" id="UP000076798">
    <property type="component" value="Unassembled WGS sequence"/>
</dbReference>
<gene>
    <name evidence="2" type="ORF">SISSUDRAFT_1054496</name>
</gene>
<proteinExistence type="predicted"/>
<evidence type="ECO:0000313" key="2">
    <source>
        <dbReference type="EMBL" id="KZT33236.1"/>
    </source>
</evidence>
<evidence type="ECO:0000256" key="1">
    <source>
        <dbReference type="SAM" id="SignalP"/>
    </source>
</evidence>
<organism evidence="2 3">
    <name type="scientific">Sistotremastrum suecicum HHB10207 ss-3</name>
    <dbReference type="NCBI Taxonomy" id="1314776"/>
    <lineage>
        <taxon>Eukaryota</taxon>
        <taxon>Fungi</taxon>
        <taxon>Dikarya</taxon>
        <taxon>Basidiomycota</taxon>
        <taxon>Agaricomycotina</taxon>
        <taxon>Agaricomycetes</taxon>
        <taxon>Sistotremastrales</taxon>
        <taxon>Sistotremastraceae</taxon>
        <taxon>Sistotremastrum</taxon>
    </lineage>
</organism>
<evidence type="ECO:0008006" key="4">
    <source>
        <dbReference type="Google" id="ProtNLM"/>
    </source>
</evidence>
<name>A0A165YGW0_9AGAM</name>
<keyword evidence="3" id="KW-1185">Reference proteome</keyword>
<feature type="chain" id="PRO_5007869358" description="Secreted protein" evidence="1">
    <location>
        <begin position="20"/>
        <end position="100"/>
    </location>
</feature>
<reference evidence="2 3" key="1">
    <citation type="journal article" date="2016" name="Mol. Biol. Evol.">
        <title>Comparative Genomics of Early-Diverging Mushroom-Forming Fungi Provides Insights into the Origins of Lignocellulose Decay Capabilities.</title>
        <authorList>
            <person name="Nagy L.G."/>
            <person name="Riley R."/>
            <person name="Tritt A."/>
            <person name="Adam C."/>
            <person name="Daum C."/>
            <person name="Floudas D."/>
            <person name="Sun H."/>
            <person name="Yadav J.S."/>
            <person name="Pangilinan J."/>
            <person name="Larsson K.H."/>
            <person name="Matsuura K."/>
            <person name="Barry K."/>
            <person name="Labutti K."/>
            <person name="Kuo R."/>
            <person name="Ohm R.A."/>
            <person name="Bhattacharya S.S."/>
            <person name="Shirouzu T."/>
            <person name="Yoshinaga Y."/>
            <person name="Martin F.M."/>
            <person name="Grigoriev I.V."/>
            <person name="Hibbett D.S."/>
        </authorList>
    </citation>
    <scope>NUCLEOTIDE SEQUENCE [LARGE SCALE GENOMIC DNA]</scope>
    <source>
        <strain evidence="2 3">HHB10207 ss-3</strain>
    </source>
</reference>
<keyword evidence="1" id="KW-0732">Signal</keyword>
<accession>A0A165YGW0</accession>
<sequence length="100" mass="11175">MSRVFIGGCWMWTATLLSAYCIRQNKFMGSGRSGRYEVDIDKCLLPRSEECVGDGSIFLADYYRRLSLSTSQRTALQSNRKAGLLAGAKWPTSRQQDIGA</sequence>
<dbReference type="AlphaFoldDB" id="A0A165YGW0"/>
<protein>
    <recommendedName>
        <fullName evidence="4">Secreted protein</fullName>
    </recommendedName>
</protein>
<feature type="signal peptide" evidence="1">
    <location>
        <begin position="1"/>
        <end position="19"/>
    </location>
</feature>